<evidence type="ECO:0000256" key="1">
    <source>
        <dbReference type="SAM" id="MobiDB-lite"/>
    </source>
</evidence>
<evidence type="ECO:0000313" key="2">
    <source>
        <dbReference type="EMBL" id="JAG62666.1"/>
    </source>
</evidence>
<protein>
    <submittedName>
        <fullName evidence="2">Uncharacterized protein</fullName>
    </submittedName>
</protein>
<feature type="region of interest" description="Disordered" evidence="1">
    <location>
        <begin position="343"/>
        <end position="362"/>
    </location>
</feature>
<proteinExistence type="predicted"/>
<dbReference type="EMBL" id="GBRD01003155">
    <property type="protein sequence ID" value="JAG62666.1"/>
    <property type="molecule type" value="Transcribed_RNA"/>
</dbReference>
<feature type="non-terminal residue" evidence="2">
    <location>
        <position position="1"/>
    </location>
</feature>
<feature type="compositionally biased region" description="Basic residues" evidence="1">
    <location>
        <begin position="92"/>
        <end position="101"/>
    </location>
</feature>
<accession>A0A0K8TB85</accession>
<dbReference type="AlphaFoldDB" id="A0A0K8TB85"/>
<organism evidence="2">
    <name type="scientific">Lygus hesperus</name>
    <name type="common">Western plant bug</name>
    <dbReference type="NCBI Taxonomy" id="30085"/>
    <lineage>
        <taxon>Eukaryota</taxon>
        <taxon>Metazoa</taxon>
        <taxon>Ecdysozoa</taxon>
        <taxon>Arthropoda</taxon>
        <taxon>Hexapoda</taxon>
        <taxon>Insecta</taxon>
        <taxon>Pterygota</taxon>
        <taxon>Neoptera</taxon>
        <taxon>Paraneoptera</taxon>
        <taxon>Hemiptera</taxon>
        <taxon>Heteroptera</taxon>
        <taxon>Panheteroptera</taxon>
        <taxon>Cimicomorpha</taxon>
        <taxon>Miridae</taxon>
        <taxon>Mirini</taxon>
        <taxon>Lygus</taxon>
    </lineage>
</organism>
<feature type="region of interest" description="Disordered" evidence="1">
    <location>
        <begin position="61"/>
        <end position="106"/>
    </location>
</feature>
<reference evidence="2" key="1">
    <citation type="submission" date="2014-09" db="EMBL/GenBank/DDBJ databases">
        <authorList>
            <person name="Magalhaes I.L.F."/>
            <person name="Oliveira U."/>
            <person name="Santos F.R."/>
            <person name="Vidigal T.H.D.A."/>
            <person name="Brescovit A.D."/>
            <person name="Santos A.J."/>
        </authorList>
    </citation>
    <scope>NUCLEOTIDE SEQUENCE</scope>
</reference>
<feature type="compositionally biased region" description="Basic residues" evidence="1">
    <location>
        <begin position="343"/>
        <end position="352"/>
    </location>
</feature>
<name>A0A0K8TB85_LYGHE</name>
<sequence length="459" mass="53419">HWMNLTKTENWNPKMLRQVIDWASNRSTELLTRYKQIASNIGLYDNVNTCESSEIFWEQNRNKRNRGSEEARGRGRRTQRNRSGEPFQPRPQSRKRRRRQARRLEVEHSWGVPNNSACSSNGNRRCSPSVSTSSDCLELGGLRLFFNRRVRLSLTSTIQKNDDPEWENRETYAQIVKTPKVVRDEWLKQLNRQMEVMMTELDKWRSRFRIFSVSVEMTGGSANELGDANRQDFLKQQILVQRLKKALREYFGEISQIDEHVVCQNGTKHRSMYFGPTEQVVENMVSSNESVKKTKQTHAQVQTTMKMNHQRSVVPTDAELEDSCSALEDQFWSKHDHYLKRKSGKASRKRLRMPGPSVDKPSKSEIALVKTECICESRGKKCIVRGTELTYRKLQRRDTAVSDNANYSKRIKCKSPGKESAPQSLPKRLVVMEAKCHRLMKKIEKAKNDNELQTVHLGR</sequence>